<dbReference type="AlphaFoldDB" id="A0A1I1V4W4"/>
<keyword evidence="2" id="KW-1185">Reference proteome</keyword>
<gene>
    <name evidence="1" type="ORF">SAMN04489710_10653</name>
</gene>
<dbReference type="Proteomes" id="UP000199517">
    <property type="component" value="Unassembled WGS sequence"/>
</dbReference>
<accession>A0A1I1V4W4</accession>
<protein>
    <submittedName>
        <fullName evidence="1">Type III secretion protein (HrpB4)</fullName>
    </submittedName>
</protein>
<proteinExistence type="predicted"/>
<dbReference type="OrthoDB" id="9153266at2"/>
<dbReference type="RefSeq" id="WP_092951975.1">
    <property type="nucleotide sequence ID" value="NZ_FOMQ01000006.1"/>
</dbReference>
<organism evidence="1 2">
    <name type="scientific">Paracidovorax konjaci</name>
    <dbReference type="NCBI Taxonomy" id="32040"/>
    <lineage>
        <taxon>Bacteria</taxon>
        <taxon>Pseudomonadati</taxon>
        <taxon>Pseudomonadota</taxon>
        <taxon>Betaproteobacteria</taxon>
        <taxon>Burkholderiales</taxon>
        <taxon>Comamonadaceae</taxon>
        <taxon>Paracidovorax</taxon>
    </lineage>
</organism>
<sequence length="216" mass="22907">MSRAHTLAQLARELQARIDALPAHIDPSWRVPAGLAGAGTGAGTTTDAADLPLQVRGAFSHAWYAQHCGPLPALEHLEGGGARLALLDRNALLAQLCALALLGRPGVLRCCVQRSARTALQQTLGPAYAPLRARDGGPAVPAEVASWPPIAWSWVGYRELVRAGAWPHRGLRRMVRLALPASRASAPASRQVPRATAAAHERLKTLETLFSRGIAC</sequence>
<dbReference type="STRING" id="32040.SAMN04489710_10653"/>
<name>A0A1I1V4W4_9BURK</name>
<evidence type="ECO:0000313" key="1">
    <source>
        <dbReference type="EMBL" id="SFD78072.1"/>
    </source>
</evidence>
<dbReference type="InterPro" id="IPR013393">
    <property type="entry name" value="T3SS_HrpB4"/>
</dbReference>
<dbReference type="EMBL" id="FOMQ01000006">
    <property type="protein sequence ID" value="SFD78072.1"/>
    <property type="molecule type" value="Genomic_DNA"/>
</dbReference>
<reference evidence="2" key="1">
    <citation type="submission" date="2016-10" db="EMBL/GenBank/DDBJ databases">
        <authorList>
            <person name="Varghese N."/>
            <person name="Submissions S."/>
        </authorList>
    </citation>
    <scope>NUCLEOTIDE SEQUENCE [LARGE SCALE GENOMIC DNA]</scope>
    <source>
        <strain evidence="2">DSM 7481</strain>
    </source>
</reference>
<dbReference type="Pfam" id="PF09502">
    <property type="entry name" value="HrpB4"/>
    <property type="match status" value="1"/>
</dbReference>
<evidence type="ECO:0000313" key="2">
    <source>
        <dbReference type="Proteomes" id="UP000199517"/>
    </source>
</evidence>